<dbReference type="InterPro" id="IPR029052">
    <property type="entry name" value="Metallo-depent_PP-like"/>
</dbReference>
<dbReference type="Proteomes" id="UP001321421">
    <property type="component" value="Chromosome"/>
</dbReference>
<dbReference type="SUPFAM" id="SSF56300">
    <property type="entry name" value="Metallo-dependent phosphatases"/>
    <property type="match status" value="1"/>
</dbReference>
<accession>A0ABM8HAQ2</accession>
<feature type="domain" description="Calcineurin-like phosphoesterase" evidence="1">
    <location>
        <begin position="1"/>
        <end position="53"/>
    </location>
</feature>
<keyword evidence="3" id="KW-1185">Reference proteome</keyword>
<gene>
    <name evidence="2" type="ORF">GCM10025872_16700</name>
</gene>
<protein>
    <recommendedName>
        <fullName evidence="1">Calcineurin-like phosphoesterase domain-containing protein</fullName>
    </recommendedName>
</protein>
<sequence length="62" mass="6905">MRFLHTSDWHLGRAFHGVGLLPAQELFLDDLVATVQREQVEAVLVSGDVYDRALLRPTPSGC</sequence>
<name>A0ABM8HAQ2_9MICO</name>
<dbReference type="InterPro" id="IPR004843">
    <property type="entry name" value="Calcineurin-like_PHP"/>
</dbReference>
<evidence type="ECO:0000313" key="3">
    <source>
        <dbReference type="Proteomes" id="UP001321421"/>
    </source>
</evidence>
<dbReference type="InterPro" id="IPR050535">
    <property type="entry name" value="DNA_Repair-Maintenance_Comp"/>
</dbReference>
<dbReference type="Gene3D" id="3.60.21.10">
    <property type="match status" value="1"/>
</dbReference>
<dbReference type="RefSeq" id="WP_350227106.1">
    <property type="nucleotide sequence ID" value="NZ_AP027735.1"/>
</dbReference>
<dbReference type="Pfam" id="PF00149">
    <property type="entry name" value="Metallophos"/>
    <property type="match status" value="1"/>
</dbReference>
<proteinExistence type="predicted"/>
<evidence type="ECO:0000259" key="1">
    <source>
        <dbReference type="Pfam" id="PF00149"/>
    </source>
</evidence>
<reference evidence="3" key="1">
    <citation type="journal article" date="2019" name="Int. J. Syst. Evol. Microbiol.">
        <title>The Global Catalogue of Microorganisms (GCM) 10K type strain sequencing project: providing services to taxonomists for standard genome sequencing and annotation.</title>
        <authorList>
            <consortium name="The Broad Institute Genomics Platform"/>
            <consortium name="The Broad Institute Genome Sequencing Center for Infectious Disease"/>
            <person name="Wu L."/>
            <person name="Ma J."/>
        </authorList>
    </citation>
    <scope>NUCLEOTIDE SEQUENCE [LARGE SCALE GENOMIC DNA]</scope>
    <source>
        <strain evidence="3">NBRC 110608</strain>
    </source>
</reference>
<dbReference type="PANTHER" id="PTHR30337">
    <property type="entry name" value="COMPONENT OF ATP-DEPENDENT DSDNA EXONUCLEASE"/>
    <property type="match status" value="1"/>
</dbReference>
<evidence type="ECO:0000313" key="2">
    <source>
        <dbReference type="EMBL" id="BDZ58013.1"/>
    </source>
</evidence>
<organism evidence="2 3">
    <name type="scientific">Barrientosiimonas endolithica</name>
    <dbReference type="NCBI Taxonomy" id="1535208"/>
    <lineage>
        <taxon>Bacteria</taxon>
        <taxon>Bacillati</taxon>
        <taxon>Actinomycetota</taxon>
        <taxon>Actinomycetes</taxon>
        <taxon>Micrococcales</taxon>
        <taxon>Dermacoccaceae</taxon>
        <taxon>Barrientosiimonas</taxon>
    </lineage>
</organism>
<dbReference type="EMBL" id="AP027735">
    <property type="protein sequence ID" value="BDZ58013.1"/>
    <property type="molecule type" value="Genomic_DNA"/>
</dbReference>
<dbReference type="PANTHER" id="PTHR30337:SF0">
    <property type="entry name" value="NUCLEASE SBCCD SUBUNIT D"/>
    <property type="match status" value="1"/>
</dbReference>